<proteinExistence type="predicted"/>
<dbReference type="AlphaFoldDB" id="A0A7J3MXV8"/>
<accession>A0A7J3MXV8</accession>
<dbReference type="PANTHER" id="PTHR10314">
    <property type="entry name" value="CYSTATHIONINE BETA-SYNTHASE"/>
    <property type="match status" value="1"/>
</dbReference>
<dbReference type="InterPro" id="IPR036052">
    <property type="entry name" value="TrpB-like_PALP_sf"/>
</dbReference>
<feature type="domain" description="Tryptophan synthase beta chain-like PALP" evidence="1">
    <location>
        <begin position="102"/>
        <end position="376"/>
    </location>
</feature>
<protein>
    <submittedName>
        <fullName evidence="3">Pyridoxal-phosphate dependent enzyme</fullName>
    </submittedName>
</protein>
<comment type="caution">
    <text evidence="3">The sequence shown here is derived from an EMBL/GenBank/DDBJ whole genome shotgun (WGS) entry which is preliminary data.</text>
</comment>
<dbReference type="SUPFAM" id="SSF53686">
    <property type="entry name" value="Tryptophan synthase beta subunit-like PLP-dependent enzymes"/>
    <property type="match status" value="1"/>
</dbReference>
<evidence type="ECO:0000259" key="1">
    <source>
        <dbReference type="Pfam" id="PF00291"/>
    </source>
</evidence>
<dbReference type="Pfam" id="PF00291">
    <property type="entry name" value="PALP"/>
    <property type="match status" value="1"/>
</dbReference>
<evidence type="ECO:0000313" key="2">
    <source>
        <dbReference type="EMBL" id="HFQ78727.1"/>
    </source>
</evidence>
<organism evidence="3">
    <name type="scientific">Ignisphaera aggregans</name>
    <dbReference type="NCBI Taxonomy" id="334771"/>
    <lineage>
        <taxon>Archaea</taxon>
        <taxon>Thermoproteota</taxon>
        <taxon>Thermoprotei</taxon>
        <taxon>Desulfurococcales</taxon>
        <taxon>Desulfurococcaceae</taxon>
        <taxon>Ignisphaera</taxon>
    </lineage>
</organism>
<evidence type="ECO:0000313" key="3">
    <source>
        <dbReference type="EMBL" id="HGT98286.1"/>
    </source>
</evidence>
<dbReference type="InterPro" id="IPR001926">
    <property type="entry name" value="TrpB-like_PALP"/>
</dbReference>
<dbReference type="EMBL" id="DTDH01000075">
    <property type="protein sequence ID" value="HGT98286.1"/>
    <property type="molecule type" value="Genomic_DNA"/>
</dbReference>
<reference evidence="3" key="1">
    <citation type="journal article" date="2020" name="mSystems">
        <title>Genome- and Community-Level Interaction Insights into Carbon Utilization and Element Cycling Functions of Hydrothermarchaeota in Hydrothermal Sediment.</title>
        <authorList>
            <person name="Zhou Z."/>
            <person name="Liu Y."/>
            <person name="Xu W."/>
            <person name="Pan J."/>
            <person name="Luo Z.H."/>
            <person name="Li M."/>
        </authorList>
    </citation>
    <scope>NUCLEOTIDE SEQUENCE [LARGE SCALE GENOMIC DNA]</scope>
    <source>
        <strain evidence="2">SpSt-629</strain>
        <strain evidence="3">SpSt-688</strain>
    </source>
</reference>
<sequence>MYMQDVENLYCEEGIDTQEFISLAREILSRGGIDRAIVVDGYRVIENCKLFQTLKKLGVRRIPVSRGIENTFVPLEVMGFFEDIQPSIYRVFRDTEELLYKNWPTPLVKLSRVSIDDRVVWAKLEGFNPWSMSIKDRVGWYMYRKVAEAYGRRNLGLLVESTSTNTGLAIAAIANMYLSKLRAYIPSTVSQTGELMLKVFGADVVRSTKQLTVELIDEVNEIARKEKAIHLNQFYNDANFEVHLRYTAKELELQIREAGIAPRAIIGGLGTSGHMSAIALYFKSRFRGIKIYGVVPREGTIIQGIRRIESGMKWIHYIDIDGVIEVSLEEAIQSIIHIARREGILIGLSSGAVYTGYRKLVENGELNEGDYILVFPDHGYKYTEHLQRYLNSINSNIKPMDSEI</sequence>
<name>A0A7J3MXV8_9CREN</name>
<dbReference type="EMBL" id="DTAU01000060">
    <property type="protein sequence ID" value="HFQ78727.1"/>
    <property type="molecule type" value="Genomic_DNA"/>
</dbReference>
<gene>
    <name evidence="2" type="ORF">ENT99_03370</name>
    <name evidence="3" type="ORF">ENU64_02485</name>
</gene>
<dbReference type="Gene3D" id="3.40.50.1100">
    <property type="match status" value="2"/>
</dbReference>
<dbReference type="InterPro" id="IPR050214">
    <property type="entry name" value="Cys_Synth/Cystath_Beta-Synth"/>
</dbReference>